<dbReference type="PANTHER" id="PTHR10000">
    <property type="entry name" value="PHOSPHOSERINE PHOSPHATASE"/>
    <property type="match status" value="1"/>
</dbReference>
<dbReference type="Proteomes" id="UP000265742">
    <property type="component" value="Unassembled WGS sequence"/>
</dbReference>
<dbReference type="PANTHER" id="PTHR10000:SF8">
    <property type="entry name" value="HAD SUPERFAMILY HYDROLASE-LIKE, TYPE 3"/>
    <property type="match status" value="1"/>
</dbReference>
<dbReference type="GO" id="GO:0005829">
    <property type="term" value="C:cytosol"/>
    <property type="evidence" value="ECO:0007669"/>
    <property type="project" value="TreeGrafter"/>
</dbReference>
<name>A0A3A1U615_9MICO</name>
<organism evidence="1 2">
    <name type="scientific">Amnibacterium setariae</name>
    <dbReference type="NCBI Taxonomy" id="2306585"/>
    <lineage>
        <taxon>Bacteria</taxon>
        <taxon>Bacillati</taxon>
        <taxon>Actinomycetota</taxon>
        <taxon>Actinomycetes</taxon>
        <taxon>Micrococcales</taxon>
        <taxon>Microbacteriaceae</taxon>
        <taxon>Amnibacterium</taxon>
    </lineage>
</organism>
<dbReference type="GO" id="GO:0000287">
    <property type="term" value="F:magnesium ion binding"/>
    <property type="evidence" value="ECO:0007669"/>
    <property type="project" value="TreeGrafter"/>
</dbReference>
<keyword evidence="2" id="KW-1185">Reference proteome</keyword>
<accession>A0A3A1U615</accession>
<evidence type="ECO:0000313" key="2">
    <source>
        <dbReference type="Proteomes" id="UP000265742"/>
    </source>
</evidence>
<gene>
    <name evidence="1" type="ORF">D1781_05790</name>
</gene>
<comment type="caution">
    <text evidence="1">The sequence shown here is derived from an EMBL/GenBank/DDBJ whole genome shotgun (WGS) entry which is preliminary data.</text>
</comment>
<dbReference type="OrthoDB" id="3180855at2"/>
<dbReference type="RefSeq" id="WP_119481259.1">
    <property type="nucleotide sequence ID" value="NZ_QXTG01000001.1"/>
</dbReference>
<reference evidence="2" key="1">
    <citation type="submission" date="2018-09" db="EMBL/GenBank/DDBJ databases">
        <authorList>
            <person name="Kim I."/>
        </authorList>
    </citation>
    <scope>NUCLEOTIDE SEQUENCE [LARGE SCALE GENOMIC DNA]</scope>
    <source>
        <strain evidence="2">DD4a</strain>
    </source>
</reference>
<protein>
    <submittedName>
        <fullName evidence="1">HAD family phosphatase</fullName>
    </submittedName>
</protein>
<dbReference type="Gene3D" id="3.40.50.1000">
    <property type="entry name" value="HAD superfamily/HAD-like"/>
    <property type="match status" value="1"/>
</dbReference>
<dbReference type="AlphaFoldDB" id="A0A3A1U615"/>
<dbReference type="Gene3D" id="3.30.1240.10">
    <property type="match status" value="1"/>
</dbReference>
<sequence>MTITGPGRTLWVSDLDDTLLGPDGLLEPATRDALARLIADGVDFTVATARSPHTAFSALDGVPLALPLVAYGGATAVDPTERGPLWWEHFDARSLAPLVGAALAAGVTPLVFWLDGDRDKVSWVRGAETSGVDAFLETRQGDPRLAPVDGWDEVDHDRGFFVSIRGEYPVVRRLSRMIRAISWGTGCSLALAGSRESGVGVLDVTPSTATKGTGVRRVAEEHGFTRIVAFGDGANDLPLFAEADESWAVAGADDEVKAAATGVLDDRPDAVVAFLAERAAARAEV</sequence>
<dbReference type="InterPro" id="IPR036412">
    <property type="entry name" value="HAD-like_sf"/>
</dbReference>
<dbReference type="SUPFAM" id="SSF56784">
    <property type="entry name" value="HAD-like"/>
    <property type="match status" value="1"/>
</dbReference>
<dbReference type="InterPro" id="IPR023214">
    <property type="entry name" value="HAD_sf"/>
</dbReference>
<proteinExistence type="predicted"/>
<dbReference type="EMBL" id="QXTG01000001">
    <property type="protein sequence ID" value="RIX30897.1"/>
    <property type="molecule type" value="Genomic_DNA"/>
</dbReference>
<evidence type="ECO:0000313" key="1">
    <source>
        <dbReference type="EMBL" id="RIX30897.1"/>
    </source>
</evidence>
<dbReference type="GO" id="GO:0016791">
    <property type="term" value="F:phosphatase activity"/>
    <property type="evidence" value="ECO:0007669"/>
    <property type="project" value="TreeGrafter"/>
</dbReference>
<dbReference type="Pfam" id="PF08282">
    <property type="entry name" value="Hydrolase_3"/>
    <property type="match status" value="2"/>
</dbReference>